<dbReference type="InterPro" id="IPR015655">
    <property type="entry name" value="PP2C"/>
</dbReference>
<reference evidence="3 5" key="2">
    <citation type="journal article" date="2018" name="Syst. Appl. Microbiol.">
        <title>Characterization and high-quality draft genome sequence of Herbivorax saccincola A7, an anaerobic, alkaliphilic, thermophilic, cellulolytic, and xylanolytic bacterium.</title>
        <authorList>
            <person name="Aikawa S."/>
            <person name="Baramee S."/>
            <person name="Sermsathanaswadi J."/>
            <person name="Thianheng P."/>
            <person name="Tachaapaikoon C."/>
            <person name="Shikata A."/>
            <person name="Waeonukul R."/>
            <person name="Pason P."/>
            <person name="Ratanakhanokchai K."/>
            <person name="Kosugi A."/>
        </authorList>
    </citation>
    <scope>NUCLEOTIDE SEQUENCE [LARGE SCALE GENOMIC DNA]</scope>
    <source>
        <strain evidence="3 5">A7</strain>
    </source>
</reference>
<dbReference type="EMBL" id="CP025197">
    <property type="protein sequence ID" value="AUG57046.1"/>
    <property type="molecule type" value="Genomic_DNA"/>
</dbReference>
<dbReference type="EMBL" id="NEMB01000003">
    <property type="protein sequence ID" value="PQQ67061.1"/>
    <property type="molecule type" value="Genomic_DNA"/>
</dbReference>
<evidence type="ECO:0000313" key="5">
    <source>
        <dbReference type="Proteomes" id="UP000239720"/>
    </source>
</evidence>
<dbReference type="InterPro" id="IPR036457">
    <property type="entry name" value="PPM-type-like_dom_sf"/>
</dbReference>
<evidence type="ECO:0000313" key="4">
    <source>
        <dbReference type="Proteomes" id="UP000233534"/>
    </source>
</evidence>
<evidence type="ECO:0000313" key="2">
    <source>
        <dbReference type="EMBL" id="AUG57046.1"/>
    </source>
</evidence>
<dbReference type="PROSITE" id="PS51746">
    <property type="entry name" value="PPM_2"/>
    <property type="match status" value="1"/>
</dbReference>
<keyword evidence="4" id="KW-1185">Reference proteome</keyword>
<dbReference type="PANTHER" id="PTHR47992">
    <property type="entry name" value="PROTEIN PHOSPHATASE"/>
    <property type="match status" value="1"/>
</dbReference>
<evidence type="ECO:0000259" key="1">
    <source>
        <dbReference type="PROSITE" id="PS51746"/>
    </source>
</evidence>
<protein>
    <submittedName>
        <fullName evidence="2">Serine/threonine phosphatase stp</fullName>
        <ecNumber evidence="2">3.1.3.16</ecNumber>
    </submittedName>
</protein>
<name>A0A2K9E6E9_9FIRM</name>
<dbReference type="Gene3D" id="3.60.40.10">
    <property type="entry name" value="PPM-type phosphatase domain"/>
    <property type="match status" value="1"/>
</dbReference>
<reference evidence="2 4" key="1">
    <citation type="submission" date="2017-12" db="EMBL/GenBank/DDBJ databases">
        <title>Complete genome sequence of Herbivorax saccincola GGR1, a novel Cellulosome-producing hydrolytic bacterium in a thermophilic biogas plant, established by Illumina and Nanopore MinION sequencing.</title>
        <authorList>
            <person name="Pechtl A."/>
            <person name="Ruckert C."/>
            <person name="Koeck D.E."/>
            <person name="Maus I."/>
            <person name="Winkler A."/>
            <person name="Kalinowski J."/>
            <person name="Puhler A."/>
            <person name="Schwarz W.W."/>
            <person name="Zverlov V.V."/>
            <person name="Schluter A."/>
            <person name="Liebl W."/>
        </authorList>
    </citation>
    <scope>NUCLEOTIDE SEQUENCE [LARGE SCALE GENOMIC DNA]</scope>
    <source>
        <strain evidence="2">GGR1</strain>
        <strain evidence="4">SR1</strain>
    </source>
</reference>
<dbReference type="KEGG" id="hsc:HVS_05580"/>
<dbReference type="AlphaFoldDB" id="A0A2K9E6E9"/>
<sequence length="262" mass="29578">MSNISFNVGAICDAGNVKKINQDNLLVKIGETHFGEFGLFVIADGMGGLAAGEVASGIIISTFKKWWEKDLPVLLYSSNFSLDLVDEQLKKIIQIINQTVINYGVSINKNLGSTLSMLFLYDRSYILKHIGDSRIYIINKKTIKLTEDHSWVAEQLKEGNITYKEALNHPKRNVLTRCIGTRNIELYESKGYVTENDVFLLCSDGFYNYLDEQEILKDILKCTKNKNNVQECLSNMLKKIKSKKAHDNISAIIISQNKDNNG</sequence>
<dbReference type="SMART" id="SM00331">
    <property type="entry name" value="PP2C_SIG"/>
    <property type="match status" value="1"/>
</dbReference>
<proteinExistence type="predicted"/>
<feature type="domain" description="PPM-type phosphatase" evidence="1">
    <location>
        <begin position="7"/>
        <end position="256"/>
    </location>
</feature>
<keyword evidence="2" id="KW-0378">Hydrolase</keyword>
<dbReference type="InterPro" id="IPR001932">
    <property type="entry name" value="PPM-type_phosphatase-like_dom"/>
</dbReference>
<dbReference type="SUPFAM" id="SSF81606">
    <property type="entry name" value="PP2C-like"/>
    <property type="match status" value="1"/>
</dbReference>
<organism evidence="2 4">
    <name type="scientific">Acetivibrio saccincola</name>
    <dbReference type="NCBI Taxonomy" id="1677857"/>
    <lineage>
        <taxon>Bacteria</taxon>
        <taxon>Bacillati</taxon>
        <taxon>Bacillota</taxon>
        <taxon>Clostridia</taxon>
        <taxon>Eubacteriales</taxon>
        <taxon>Oscillospiraceae</taxon>
        <taxon>Acetivibrio</taxon>
    </lineage>
</organism>
<dbReference type="SMART" id="SM00332">
    <property type="entry name" value="PP2Cc"/>
    <property type="match status" value="1"/>
</dbReference>
<dbReference type="Proteomes" id="UP000239720">
    <property type="component" value="Unassembled WGS sequence"/>
</dbReference>
<gene>
    <name evidence="2" type="primary">stp1</name>
    <name evidence="3" type="ORF">B9R14_10130</name>
    <name evidence="2" type="ORF">HVS_05580</name>
</gene>
<dbReference type="GO" id="GO:0004722">
    <property type="term" value="F:protein serine/threonine phosphatase activity"/>
    <property type="evidence" value="ECO:0007669"/>
    <property type="project" value="UniProtKB-EC"/>
</dbReference>
<dbReference type="Pfam" id="PF13672">
    <property type="entry name" value="PP2C_2"/>
    <property type="match status" value="1"/>
</dbReference>
<dbReference type="EC" id="3.1.3.16" evidence="2"/>
<dbReference type="CDD" id="cd00143">
    <property type="entry name" value="PP2Cc"/>
    <property type="match status" value="1"/>
</dbReference>
<evidence type="ECO:0000313" key="3">
    <source>
        <dbReference type="EMBL" id="PQQ67061.1"/>
    </source>
</evidence>
<dbReference type="RefSeq" id="WP_101300013.1">
    <property type="nucleotide sequence ID" value="NZ_CP025197.1"/>
</dbReference>
<dbReference type="OrthoDB" id="9801841at2"/>
<accession>A0A2K9E6E9</accession>
<dbReference type="Proteomes" id="UP000233534">
    <property type="component" value="Chromosome"/>
</dbReference>